<gene>
    <name evidence="2" type="ORF">CspeluHIS016_0603590</name>
</gene>
<comment type="caution">
    <text evidence="2">The sequence shown here is derived from an EMBL/GenBank/DDBJ whole genome shotgun (WGS) entry which is preliminary data.</text>
</comment>
<feature type="compositionally biased region" description="Basic and acidic residues" evidence="1">
    <location>
        <begin position="71"/>
        <end position="86"/>
    </location>
</feature>
<feature type="compositionally biased region" description="Low complexity" evidence="1">
    <location>
        <begin position="241"/>
        <end position="250"/>
    </location>
</feature>
<sequence length="290" mass="32748">MADVAPRKRARSPSPAYGDTLASPLEVLLKRRRRDTYASSRMPPPPVWGAPSMQMDEDDPPSSHGPSSPLRRHEEYFERRRQRQWERLQAPSLSQPNARLPDSSPFRASHLPLHRSITNESMNSEYELEVGGQRLSSSPVRHQPPGSTPFRANEWTPEERMREWGDEYAHRNSLLHSLHLARAESHLSPIQYTPERPTYMNSPHRTPGTTPAAPSSTVLPSPYRMRGVQETPGLAVSSPWASSPLHSPYAPHAPAPSPVLEPEVAVRYEETNRLLAELNVARISRHRDDT</sequence>
<feature type="region of interest" description="Disordered" evidence="1">
    <location>
        <begin position="234"/>
        <end position="258"/>
    </location>
</feature>
<accession>A0AAD3TYU6</accession>
<protein>
    <submittedName>
        <fullName evidence="2">Uncharacterized protein</fullName>
    </submittedName>
</protein>
<name>A0AAD3TYU6_9TREE</name>
<dbReference type="EMBL" id="BTCM01000006">
    <property type="protein sequence ID" value="GMK58917.1"/>
    <property type="molecule type" value="Genomic_DNA"/>
</dbReference>
<dbReference type="Proteomes" id="UP001222932">
    <property type="component" value="Unassembled WGS sequence"/>
</dbReference>
<organism evidence="2 3">
    <name type="scientific">Cutaneotrichosporon spelunceum</name>
    <dbReference type="NCBI Taxonomy" id="1672016"/>
    <lineage>
        <taxon>Eukaryota</taxon>
        <taxon>Fungi</taxon>
        <taxon>Dikarya</taxon>
        <taxon>Basidiomycota</taxon>
        <taxon>Agaricomycotina</taxon>
        <taxon>Tremellomycetes</taxon>
        <taxon>Trichosporonales</taxon>
        <taxon>Trichosporonaceae</taxon>
        <taxon>Cutaneotrichosporon</taxon>
    </lineage>
</organism>
<evidence type="ECO:0000313" key="2">
    <source>
        <dbReference type="EMBL" id="GMK58917.1"/>
    </source>
</evidence>
<reference evidence="2" key="1">
    <citation type="journal article" date="2023" name="BMC Genomics">
        <title>Chromosome-level genome assemblies of Cutaneotrichosporon spp. (Trichosporonales, Basidiomycota) reveal imbalanced evolution between nucleotide sequences and chromosome synteny.</title>
        <authorList>
            <person name="Kobayashi Y."/>
            <person name="Kayamori A."/>
            <person name="Aoki K."/>
            <person name="Shiwa Y."/>
            <person name="Matsutani M."/>
            <person name="Fujita N."/>
            <person name="Sugita T."/>
            <person name="Iwasaki W."/>
            <person name="Tanaka N."/>
            <person name="Takashima M."/>
        </authorList>
    </citation>
    <scope>NUCLEOTIDE SEQUENCE</scope>
    <source>
        <strain evidence="2">HIS016</strain>
    </source>
</reference>
<feature type="region of interest" description="Disordered" evidence="1">
    <location>
        <begin position="192"/>
        <end position="220"/>
    </location>
</feature>
<reference evidence="2" key="2">
    <citation type="submission" date="2023-06" db="EMBL/GenBank/DDBJ databases">
        <authorList>
            <person name="Kobayashi Y."/>
            <person name="Kayamori A."/>
            <person name="Aoki K."/>
            <person name="Shiwa Y."/>
            <person name="Fujita N."/>
            <person name="Sugita T."/>
            <person name="Iwasaki W."/>
            <person name="Tanaka N."/>
            <person name="Takashima M."/>
        </authorList>
    </citation>
    <scope>NUCLEOTIDE SEQUENCE</scope>
    <source>
        <strain evidence="2">HIS016</strain>
    </source>
</reference>
<keyword evidence="3" id="KW-1185">Reference proteome</keyword>
<evidence type="ECO:0000256" key="1">
    <source>
        <dbReference type="SAM" id="MobiDB-lite"/>
    </source>
</evidence>
<evidence type="ECO:0000313" key="3">
    <source>
        <dbReference type="Proteomes" id="UP001222932"/>
    </source>
</evidence>
<feature type="compositionally biased region" description="Low complexity" evidence="1">
    <location>
        <begin position="206"/>
        <end position="217"/>
    </location>
</feature>
<proteinExistence type="predicted"/>
<feature type="region of interest" description="Disordered" evidence="1">
    <location>
        <begin position="1"/>
        <end position="154"/>
    </location>
</feature>
<dbReference type="AlphaFoldDB" id="A0AAD3TYU6"/>